<reference evidence="1" key="1">
    <citation type="submission" date="2022-04" db="EMBL/GenBank/DDBJ databases">
        <title>Chromosome-scale genome assembly of Holotrichia oblita Faldermann.</title>
        <authorList>
            <person name="Rongchong L."/>
        </authorList>
    </citation>
    <scope>NUCLEOTIDE SEQUENCE</scope>
    <source>
        <strain evidence="1">81SQS9</strain>
    </source>
</reference>
<accession>A0ACB9TGV1</accession>
<proteinExistence type="predicted"/>
<protein>
    <submittedName>
        <fullName evidence="1">Atp-binding cassette sub-family c</fullName>
    </submittedName>
</protein>
<comment type="caution">
    <text evidence="1">The sequence shown here is derived from an EMBL/GenBank/DDBJ whole genome shotgun (WGS) entry which is preliminary data.</text>
</comment>
<keyword evidence="1" id="KW-0067">ATP-binding</keyword>
<evidence type="ECO:0000313" key="1">
    <source>
        <dbReference type="EMBL" id="KAI4466036.1"/>
    </source>
</evidence>
<sequence length="1223" mass="137581">MDSVIQVTGKNPRKSANIISKLMFGWMGGTFYTGARRPINVKDLFKISKKDESEMLGDKLEKNWNIEIEKAKSSGREPSLIRAVSATFLWRYMLYGIYVVIHNALKIFVPVVLSYLIQLFNGKRVVDDPLLHKYVSGTILVVAVMLAIFFYHHNSFGQKCIGMRVRIAVSTLVYRKMLKLSQKSLNEATAGKVVNLLANDVQRFDFAATALHHFWVTPLVVATITYLLWREVAISSLAGILSMLVLTLPIQALLGQQTSKFRQKVASRTDIRVRLMNEVVSGIQVIKMYAWEKPFEKVIKAARLDEIKVIKVANYIRGIFLSWTVFMERTTLAVTLITFVLTDNILTSDIVFASQQYFNLLQAALAVFLPNAIQMGAESLVSMRRLKEFLLLEERPSSNIHRTNDKTIDVTNVDAKWTDEAITLEKINFSVPAGKLCAIIGPVGSGKSSILQALLGELPINSGMIKLGGKISYASQESWLFGSTVRGNILFGEEFKEKLYDQVVRACALERDFEQFPDNDQTLVGERGVSLSGGQRARINLARAIYKQADIYLLDDPLSAVDAHVGKWLFEECIMGYLGGQTRILVTHQLQYLKKADLIIVLNNGKIEAQGTFDELSKSSVSYTKLLIAADETTEKDKDVKESDDQLPSKSHRNSTENDQNHSEEEEKIIPRDSSAFTDYIISAGNIIILFLVCLILLFSQSACSGADYWISYWTEQEEIRHSEVIIGPNNLVFHTTTHVPSKSHTTSNNFSKTNALKYDQDELIDTYFAIYVYAGLIAAMIIFAILRSYLFFRSTSKASKNLHERMFNCLLKAPMRFFDTNPSGRVLNRFSKDIGAMDEILPRVLNEAIQTVLVMVGCLVMISVANYWMIIVIFVLAVVFAILRKWFLATAKSIKYLEAMGSVISGAMVGLAVSQAIGLTGMVQYGMTQIAEVVNQMTSVERILQYTILEQEGPFDTPKENQPSSDWPIKGNIEFKNVYLRYDLKNEPILKNLNINIKSGEKIGIVGRTGAGKSSLTSALFRLAPLDGDIIIDSLNTMNLGLHDVRSKISIIPQEPVLFSASMRYNLDPFNEFSDKDIWNALNQVELKNMLSSLEYKVEEGGNNFSVGQRQLICLARAIIRRNKILVLDEATANVDPETDNLIQRTIRNKFRDCTVLTIAHRLNTIMDSDRIIVMDGGRIVECDHPHLLLQNENGYFTKLVMETGDTMFHSLKKIAQDAYSY</sequence>
<keyword evidence="1" id="KW-0547">Nucleotide-binding</keyword>
<organism evidence="1 2">
    <name type="scientific">Holotrichia oblita</name>
    <name type="common">Chafer beetle</name>
    <dbReference type="NCBI Taxonomy" id="644536"/>
    <lineage>
        <taxon>Eukaryota</taxon>
        <taxon>Metazoa</taxon>
        <taxon>Ecdysozoa</taxon>
        <taxon>Arthropoda</taxon>
        <taxon>Hexapoda</taxon>
        <taxon>Insecta</taxon>
        <taxon>Pterygota</taxon>
        <taxon>Neoptera</taxon>
        <taxon>Endopterygota</taxon>
        <taxon>Coleoptera</taxon>
        <taxon>Polyphaga</taxon>
        <taxon>Scarabaeiformia</taxon>
        <taxon>Scarabaeidae</taxon>
        <taxon>Melolonthinae</taxon>
        <taxon>Holotrichia</taxon>
    </lineage>
</organism>
<evidence type="ECO:0000313" key="2">
    <source>
        <dbReference type="Proteomes" id="UP001056778"/>
    </source>
</evidence>
<gene>
    <name evidence="1" type="ORF">MML48_3g00020098</name>
</gene>
<dbReference type="Proteomes" id="UP001056778">
    <property type="component" value="Chromosome 3"/>
</dbReference>
<dbReference type="EMBL" id="CM043017">
    <property type="protein sequence ID" value="KAI4466036.1"/>
    <property type="molecule type" value="Genomic_DNA"/>
</dbReference>
<name>A0ACB9TGV1_HOLOL</name>
<keyword evidence="2" id="KW-1185">Reference proteome</keyword>